<feature type="domain" description="O-antigen ligase-related" evidence="6">
    <location>
        <begin position="301"/>
        <end position="423"/>
    </location>
</feature>
<name>A0A3G9ITT3_9BACL</name>
<dbReference type="KEGG" id="pbk:Back11_31410"/>
<feature type="transmembrane region" description="Helical" evidence="5">
    <location>
        <begin position="44"/>
        <end position="63"/>
    </location>
</feature>
<feature type="transmembrane region" description="Helical" evidence="5">
    <location>
        <begin position="410"/>
        <end position="431"/>
    </location>
</feature>
<proteinExistence type="predicted"/>
<dbReference type="GO" id="GO:0016020">
    <property type="term" value="C:membrane"/>
    <property type="evidence" value="ECO:0007669"/>
    <property type="project" value="UniProtKB-SubCell"/>
</dbReference>
<keyword evidence="3 5" id="KW-1133">Transmembrane helix</keyword>
<feature type="transmembrane region" description="Helical" evidence="5">
    <location>
        <begin position="256"/>
        <end position="275"/>
    </location>
</feature>
<gene>
    <name evidence="7" type="ORF">Back11_31410</name>
</gene>
<feature type="transmembrane region" description="Helical" evidence="5">
    <location>
        <begin position="328"/>
        <end position="348"/>
    </location>
</feature>
<comment type="subcellular location">
    <subcellularLocation>
        <location evidence="1">Membrane</location>
        <topology evidence="1">Multi-pass membrane protein</topology>
    </subcellularLocation>
</comment>
<dbReference type="Pfam" id="PF04932">
    <property type="entry name" value="Wzy_C"/>
    <property type="match status" value="1"/>
</dbReference>
<organism evidence="7 8">
    <name type="scientific">Paenibacillus baekrokdamisoli</name>
    <dbReference type="NCBI Taxonomy" id="1712516"/>
    <lineage>
        <taxon>Bacteria</taxon>
        <taxon>Bacillati</taxon>
        <taxon>Bacillota</taxon>
        <taxon>Bacilli</taxon>
        <taxon>Bacillales</taxon>
        <taxon>Paenibacillaceae</taxon>
        <taxon>Paenibacillus</taxon>
    </lineage>
</organism>
<feature type="transmembrane region" description="Helical" evidence="5">
    <location>
        <begin position="107"/>
        <end position="125"/>
    </location>
</feature>
<evidence type="ECO:0000256" key="4">
    <source>
        <dbReference type="ARBA" id="ARBA00023136"/>
    </source>
</evidence>
<evidence type="ECO:0000256" key="2">
    <source>
        <dbReference type="ARBA" id="ARBA00022692"/>
    </source>
</evidence>
<evidence type="ECO:0000259" key="6">
    <source>
        <dbReference type="Pfam" id="PF04932"/>
    </source>
</evidence>
<dbReference type="InterPro" id="IPR051533">
    <property type="entry name" value="WaaL-like"/>
</dbReference>
<dbReference type="EMBL" id="AP019308">
    <property type="protein sequence ID" value="BBH21796.1"/>
    <property type="molecule type" value="Genomic_DNA"/>
</dbReference>
<dbReference type="Proteomes" id="UP000275368">
    <property type="component" value="Chromosome"/>
</dbReference>
<dbReference type="RefSeq" id="WP_125658848.1">
    <property type="nucleotide sequence ID" value="NZ_AP019308.1"/>
</dbReference>
<evidence type="ECO:0000313" key="8">
    <source>
        <dbReference type="Proteomes" id="UP000275368"/>
    </source>
</evidence>
<evidence type="ECO:0000256" key="5">
    <source>
        <dbReference type="SAM" id="Phobius"/>
    </source>
</evidence>
<feature type="transmembrane region" description="Helical" evidence="5">
    <location>
        <begin position="233"/>
        <end position="249"/>
    </location>
</feature>
<keyword evidence="8" id="KW-1185">Reference proteome</keyword>
<protein>
    <recommendedName>
        <fullName evidence="6">O-antigen ligase-related domain-containing protein</fullName>
    </recommendedName>
</protein>
<keyword evidence="2 5" id="KW-0812">Transmembrane</keyword>
<feature type="transmembrane region" description="Helical" evidence="5">
    <location>
        <begin position="209"/>
        <end position="227"/>
    </location>
</feature>
<reference evidence="7 8" key="1">
    <citation type="submission" date="2018-11" db="EMBL/GenBank/DDBJ databases">
        <title>Complete genome sequence of Paenibacillus baekrokdamisoli strain KCTC 33723.</title>
        <authorList>
            <person name="Kang S.W."/>
            <person name="Lee K.C."/>
            <person name="Kim K.K."/>
            <person name="Kim J.S."/>
            <person name="Kim D.S."/>
            <person name="Ko S.H."/>
            <person name="Yang S.H."/>
            <person name="Lee J.S."/>
        </authorList>
    </citation>
    <scope>NUCLEOTIDE SEQUENCE [LARGE SCALE GENOMIC DNA]</scope>
    <source>
        <strain evidence="7 8">KCTC 33723</strain>
    </source>
</reference>
<feature type="transmembrane region" description="Helical" evidence="5">
    <location>
        <begin position="295"/>
        <end position="316"/>
    </location>
</feature>
<evidence type="ECO:0000256" key="1">
    <source>
        <dbReference type="ARBA" id="ARBA00004141"/>
    </source>
</evidence>
<dbReference type="PANTHER" id="PTHR37422">
    <property type="entry name" value="TEICHURONIC ACID BIOSYNTHESIS PROTEIN TUAE"/>
    <property type="match status" value="1"/>
</dbReference>
<feature type="transmembrane region" description="Helical" evidence="5">
    <location>
        <begin position="75"/>
        <end position="95"/>
    </location>
</feature>
<dbReference type="PANTHER" id="PTHR37422:SF23">
    <property type="entry name" value="TEICHURONIC ACID BIOSYNTHESIS PROTEIN TUAE"/>
    <property type="match status" value="1"/>
</dbReference>
<feature type="transmembrane region" description="Helical" evidence="5">
    <location>
        <begin position="183"/>
        <end position="202"/>
    </location>
</feature>
<feature type="transmembrane region" description="Helical" evidence="5">
    <location>
        <begin position="459"/>
        <end position="476"/>
    </location>
</feature>
<feature type="transmembrane region" description="Helical" evidence="5">
    <location>
        <begin position="132"/>
        <end position="155"/>
    </location>
</feature>
<dbReference type="InterPro" id="IPR007016">
    <property type="entry name" value="O-antigen_ligase-rel_domated"/>
</dbReference>
<evidence type="ECO:0000313" key="7">
    <source>
        <dbReference type="EMBL" id="BBH21796.1"/>
    </source>
</evidence>
<dbReference type="OrthoDB" id="1808577at2"/>
<feature type="transmembrane region" description="Helical" evidence="5">
    <location>
        <begin position="514"/>
        <end position="535"/>
    </location>
</feature>
<sequence>MMYRNKKNSVVLLSLSALFFTAVLGYSAYSYGLFFEMNFYRLEWMIILLALLTTMFRMIVLWKNGNKASTGVMEVIYPAAGLLAIAGLYALSLLNNPVSVQSTIEQGIRWSTYAAFLWITTIGFNSVRGRQWLSVAVQAAGVFVVWGALAGWMGWISFPDIVMTTGDARLSAVGARLSGFVQYPNFLGAITGAYLLWSWLLLVRSRSQLSFFFVSLQLLPIMLAFLLTESRGAWLVTALGWLLGLLLVSRLERIKWLLYSGWTMLSAGAAYRFVVHIGARGGAGTAESGEQINEALLLIGALVITVAGFAWIRLWLAKGAESHRIVYFAWGGWIAVLTIMSLLLPSVIHGRLSGHFQTVGARKLFYIDAFKLIKQAPFLGHGGDTWRMMFTQIQSQPYVGSEVHSGYLELMLDLGVIGLLLVIGVSAVLIYRVWCYDRLGLLPIMVLLVHAAIDFDMSFGYYWLLLISWFVLYGGTKVNSNQMVGADETVQAKDAARLTVIKERLNGLGQRYQIVRAVLMVTAVLFLITAAIYSWRFENSLQYRQTAAASSGIARISGLRAALDWNPYWTRVRIELSKLEPLQERVNLLAIGLRYEPQSVPLLWALGITEAKRNNTMQAAAYMRTALHYDRFDRVKQTGAVVTMTQLAQQLLTADELPAASQAAEQAIQFFDAYASLGQGVRVNGRRFAITNEAKTAVKESRLINKFRG</sequence>
<accession>A0A3G9ITT3</accession>
<keyword evidence="4 5" id="KW-0472">Membrane</keyword>
<evidence type="ECO:0000256" key="3">
    <source>
        <dbReference type="ARBA" id="ARBA00022989"/>
    </source>
</evidence>
<dbReference type="AlphaFoldDB" id="A0A3G9ITT3"/>